<dbReference type="Proteomes" id="UP001500957">
    <property type="component" value="Unassembled WGS sequence"/>
</dbReference>
<protein>
    <submittedName>
        <fullName evidence="2">Enoyl-CoA hydratase</fullName>
    </submittedName>
</protein>
<dbReference type="CDD" id="cd06558">
    <property type="entry name" value="crotonase-like"/>
    <property type="match status" value="1"/>
</dbReference>
<dbReference type="EMBL" id="BAAAHE010000002">
    <property type="protein sequence ID" value="GAA0603898.1"/>
    <property type="molecule type" value="Genomic_DNA"/>
</dbReference>
<proteinExistence type="predicted"/>
<name>A0ABN1G4F5_9ACTN</name>
<evidence type="ECO:0000313" key="3">
    <source>
        <dbReference type="Proteomes" id="UP001500957"/>
    </source>
</evidence>
<reference evidence="2 3" key="1">
    <citation type="journal article" date="2019" name="Int. J. Syst. Evol. Microbiol.">
        <title>The Global Catalogue of Microorganisms (GCM) 10K type strain sequencing project: providing services to taxonomists for standard genome sequencing and annotation.</title>
        <authorList>
            <consortium name="The Broad Institute Genomics Platform"/>
            <consortium name="The Broad Institute Genome Sequencing Center for Infectious Disease"/>
            <person name="Wu L."/>
            <person name="Ma J."/>
        </authorList>
    </citation>
    <scope>NUCLEOTIDE SEQUENCE [LARGE SCALE GENOMIC DNA]</scope>
    <source>
        <strain evidence="2 3">JCM 10671</strain>
    </source>
</reference>
<dbReference type="InterPro" id="IPR001753">
    <property type="entry name" value="Enoyl-CoA_hydra/iso"/>
</dbReference>
<gene>
    <name evidence="2" type="ORF">GCM10009547_01990</name>
</gene>
<dbReference type="Pfam" id="PF00378">
    <property type="entry name" value="ECH_1"/>
    <property type="match status" value="1"/>
</dbReference>
<dbReference type="InterPro" id="IPR029045">
    <property type="entry name" value="ClpP/crotonase-like_dom_sf"/>
</dbReference>
<accession>A0ABN1G4F5</accession>
<keyword evidence="3" id="KW-1185">Reference proteome</keyword>
<comment type="caution">
    <text evidence="2">The sequence shown here is derived from an EMBL/GenBank/DDBJ whole genome shotgun (WGS) entry which is preliminary data.</text>
</comment>
<dbReference type="Gene3D" id="3.90.226.10">
    <property type="entry name" value="2-enoyl-CoA Hydratase, Chain A, domain 1"/>
    <property type="match status" value="1"/>
</dbReference>
<feature type="region of interest" description="Disordered" evidence="1">
    <location>
        <begin position="276"/>
        <end position="300"/>
    </location>
</feature>
<dbReference type="PANTHER" id="PTHR11941">
    <property type="entry name" value="ENOYL-COA HYDRATASE-RELATED"/>
    <property type="match status" value="1"/>
</dbReference>
<dbReference type="RefSeq" id="WP_344600638.1">
    <property type="nucleotide sequence ID" value="NZ_BAAAHE010000002.1"/>
</dbReference>
<dbReference type="NCBIfam" id="NF006140">
    <property type="entry name" value="PRK08290.1"/>
    <property type="match status" value="1"/>
</dbReference>
<dbReference type="PANTHER" id="PTHR11941:SF124">
    <property type="entry name" value="ENOYL-COA HYDRATASE ECHA13-RELATED"/>
    <property type="match status" value="1"/>
</dbReference>
<sequence length="300" mass="32439">MDTARDGVRYEDLKDGVVRIVLDRPETRNAQDKAMLYALNDAFDEAGADDDVKVVVLAADGPHFSSGHDLRDAGSPMTPFEPVSCWGGFELPGAEGWMAVEEEIYLGLCRRWRNFPKPTIASVQGKAIAGALMLVWVCDLVVAADNAQFSDPVVAFGVGGVEYFAHPWELGPRKAKEMLFTGAAVTADEAHRLGMVNHVVPRPELDEFTLDLARAIASKPSMGLKLAKQAVNQALDAQGQWTALQTAFGLHQLAHSHNMQRFGSLLDPAGLGPFATDASRIVPPGHQRVRDQLGDSETGP</sequence>
<evidence type="ECO:0000256" key="1">
    <source>
        <dbReference type="SAM" id="MobiDB-lite"/>
    </source>
</evidence>
<evidence type="ECO:0000313" key="2">
    <source>
        <dbReference type="EMBL" id="GAA0603898.1"/>
    </source>
</evidence>
<dbReference type="SUPFAM" id="SSF52096">
    <property type="entry name" value="ClpP/crotonase"/>
    <property type="match status" value="1"/>
</dbReference>
<organism evidence="2 3">
    <name type="scientific">Sporichthya brevicatena</name>
    <dbReference type="NCBI Taxonomy" id="171442"/>
    <lineage>
        <taxon>Bacteria</taxon>
        <taxon>Bacillati</taxon>
        <taxon>Actinomycetota</taxon>
        <taxon>Actinomycetes</taxon>
        <taxon>Sporichthyales</taxon>
        <taxon>Sporichthyaceae</taxon>
        <taxon>Sporichthya</taxon>
    </lineage>
</organism>